<dbReference type="PANTHER" id="PTHR43046:SF14">
    <property type="entry name" value="MUTT_NUDIX FAMILY PROTEIN"/>
    <property type="match status" value="1"/>
</dbReference>
<keyword evidence="7" id="KW-1185">Reference proteome</keyword>
<proteinExistence type="inferred from homology"/>
<dbReference type="Pfam" id="PF00293">
    <property type="entry name" value="NUDIX"/>
    <property type="match status" value="1"/>
</dbReference>
<comment type="cofactor">
    <cofactor evidence="1">
        <name>Mg(2+)</name>
        <dbReference type="ChEBI" id="CHEBI:18420"/>
    </cofactor>
</comment>
<evidence type="ECO:0000313" key="6">
    <source>
        <dbReference type="EMBL" id="RPE33041.1"/>
    </source>
</evidence>
<protein>
    <submittedName>
        <fullName evidence="6">8-oxo-dGTP diphosphatase</fullName>
    </submittedName>
</protein>
<dbReference type="PROSITE" id="PS51462">
    <property type="entry name" value="NUDIX"/>
    <property type="match status" value="1"/>
</dbReference>
<dbReference type="SUPFAM" id="SSF55811">
    <property type="entry name" value="Nudix"/>
    <property type="match status" value="1"/>
</dbReference>
<dbReference type="RefSeq" id="WP_123817587.1">
    <property type="nucleotide sequence ID" value="NZ_JBEYIY010000019.1"/>
</dbReference>
<keyword evidence="3 4" id="KW-0378">Hydrolase</keyword>
<name>A0A3N4RQ84_9ACTN</name>
<dbReference type="PANTHER" id="PTHR43046">
    <property type="entry name" value="GDP-MANNOSE MANNOSYL HYDROLASE"/>
    <property type="match status" value="1"/>
</dbReference>
<evidence type="ECO:0000256" key="2">
    <source>
        <dbReference type="ARBA" id="ARBA00005582"/>
    </source>
</evidence>
<evidence type="ECO:0000259" key="5">
    <source>
        <dbReference type="PROSITE" id="PS51462"/>
    </source>
</evidence>
<feature type="domain" description="Nudix hydrolase" evidence="5">
    <location>
        <begin position="5"/>
        <end position="130"/>
    </location>
</feature>
<dbReference type="Proteomes" id="UP000266906">
    <property type="component" value="Unassembled WGS sequence"/>
</dbReference>
<evidence type="ECO:0000313" key="7">
    <source>
        <dbReference type="Proteomes" id="UP000266906"/>
    </source>
</evidence>
<dbReference type="InterPro" id="IPR000086">
    <property type="entry name" value="NUDIX_hydrolase_dom"/>
</dbReference>
<dbReference type="PROSITE" id="PS00893">
    <property type="entry name" value="NUDIX_BOX"/>
    <property type="match status" value="1"/>
</dbReference>
<dbReference type="PRINTS" id="PR00502">
    <property type="entry name" value="NUDIXFAMILY"/>
</dbReference>
<comment type="caution">
    <text evidence="6">The sequence shown here is derived from an EMBL/GenBank/DDBJ whole genome shotgun (WGS) entry which is preliminary data.</text>
</comment>
<dbReference type="Gene3D" id="3.90.79.10">
    <property type="entry name" value="Nucleoside Triphosphate Pyrophosphohydrolase"/>
    <property type="match status" value="1"/>
</dbReference>
<dbReference type="InterPro" id="IPR020084">
    <property type="entry name" value="NUDIX_hydrolase_CS"/>
</dbReference>
<evidence type="ECO:0000256" key="1">
    <source>
        <dbReference type="ARBA" id="ARBA00001946"/>
    </source>
</evidence>
<comment type="similarity">
    <text evidence="2 4">Belongs to the Nudix hydrolase family.</text>
</comment>
<sequence length="141" mass="15437">MTEQTDKPGIAAAIIVQDGRVLMVQRRVKEGELSWQFPAGEVEAGETPEAAAVRETAEEVGLTVKTTRLLGERVHPKTGRQMSYAACEVVSGDATVVDTEELAELAWITHEQIAEFVPYGLFQPVQAHLDTKMQRGTDNSD</sequence>
<accession>A0A3N4RQ84</accession>
<dbReference type="EMBL" id="RKQG01000001">
    <property type="protein sequence ID" value="RPE33041.1"/>
    <property type="molecule type" value="Genomic_DNA"/>
</dbReference>
<organism evidence="6 7">
    <name type="scientific">Kitasatospora cineracea</name>
    <dbReference type="NCBI Taxonomy" id="88074"/>
    <lineage>
        <taxon>Bacteria</taxon>
        <taxon>Bacillati</taxon>
        <taxon>Actinomycetota</taxon>
        <taxon>Actinomycetes</taxon>
        <taxon>Kitasatosporales</taxon>
        <taxon>Streptomycetaceae</taxon>
        <taxon>Kitasatospora</taxon>
    </lineage>
</organism>
<dbReference type="InterPro" id="IPR015797">
    <property type="entry name" value="NUDIX_hydrolase-like_dom_sf"/>
</dbReference>
<evidence type="ECO:0000256" key="4">
    <source>
        <dbReference type="RuleBase" id="RU003476"/>
    </source>
</evidence>
<dbReference type="GO" id="GO:0016787">
    <property type="term" value="F:hydrolase activity"/>
    <property type="evidence" value="ECO:0007669"/>
    <property type="project" value="UniProtKB-KW"/>
</dbReference>
<dbReference type="AlphaFoldDB" id="A0A3N4RQ84"/>
<evidence type="ECO:0000256" key="3">
    <source>
        <dbReference type="ARBA" id="ARBA00022801"/>
    </source>
</evidence>
<dbReference type="CDD" id="cd02883">
    <property type="entry name" value="NUDIX_Hydrolase"/>
    <property type="match status" value="1"/>
</dbReference>
<reference evidence="6 7" key="1">
    <citation type="submission" date="2018-11" db="EMBL/GenBank/DDBJ databases">
        <title>Sequencing the genomes of 1000 actinobacteria strains.</title>
        <authorList>
            <person name="Klenk H.-P."/>
        </authorList>
    </citation>
    <scope>NUCLEOTIDE SEQUENCE [LARGE SCALE GENOMIC DNA]</scope>
    <source>
        <strain evidence="6 7">DSM 44781</strain>
    </source>
</reference>
<gene>
    <name evidence="6" type="ORF">EDD38_1317</name>
</gene>
<dbReference type="InterPro" id="IPR020476">
    <property type="entry name" value="Nudix_hydrolase"/>
</dbReference>